<dbReference type="InterPro" id="IPR027417">
    <property type="entry name" value="P-loop_NTPase"/>
</dbReference>
<sequence length="222" mass="24495">MKPVIILKNITKIYQSGELSFRALKNINLTINEGDFTAITGASGSGKSTLMNIIGLLDIPTSGTFLLDNVETSKLNDNQLAKLRNQKIGFIFQSFNLLPRTSAIDNVALPLIYAKIEKYERLEKAKISLDLVGLSDKLKSHPNQLSGGQQQRVAIARALVTNPQILLADEPTGNLDSKSGFEIMQIFKRLNKEGKTIIMITHEPEIAKHAKKIITIKDGDIL</sequence>
<protein>
    <submittedName>
        <fullName evidence="5">Macrolide ABC transporter ATP-binding protein</fullName>
    </submittedName>
</protein>
<dbReference type="GO" id="GO:0016887">
    <property type="term" value="F:ATP hydrolysis activity"/>
    <property type="evidence" value="ECO:0007669"/>
    <property type="project" value="InterPro"/>
</dbReference>
<keyword evidence="1" id="KW-0813">Transport</keyword>
<evidence type="ECO:0000313" key="6">
    <source>
        <dbReference type="Proteomes" id="UP000178017"/>
    </source>
</evidence>
<dbReference type="EMBL" id="MFDO01000023">
    <property type="protein sequence ID" value="OGE65177.1"/>
    <property type="molecule type" value="Genomic_DNA"/>
</dbReference>
<organism evidence="5 6">
    <name type="scientific">Candidatus Daviesbacteria bacterium RIFCSPLOWO2_01_FULL_40_24</name>
    <dbReference type="NCBI Taxonomy" id="1797787"/>
    <lineage>
        <taxon>Bacteria</taxon>
        <taxon>Candidatus Daviesiibacteriota</taxon>
    </lineage>
</organism>
<name>A0A1F5MIG5_9BACT</name>
<reference evidence="5 6" key="1">
    <citation type="journal article" date="2016" name="Nat. Commun.">
        <title>Thousands of microbial genomes shed light on interconnected biogeochemical processes in an aquifer system.</title>
        <authorList>
            <person name="Anantharaman K."/>
            <person name="Brown C.T."/>
            <person name="Hug L.A."/>
            <person name="Sharon I."/>
            <person name="Castelle C.J."/>
            <person name="Probst A.J."/>
            <person name="Thomas B.C."/>
            <person name="Singh A."/>
            <person name="Wilkins M.J."/>
            <person name="Karaoz U."/>
            <person name="Brodie E.L."/>
            <person name="Williams K.H."/>
            <person name="Hubbard S.S."/>
            <person name="Banfield J.F."/>
        </authorList>
    </citation>
    <scope>NUCLEOTIDE SEQUENCE [LARGE SCALE GENOMIC DNA]</scope>
</reference>
<dbReference type="FunFam" id="3.40.50.300:FF:000032">
    <property type="entry name" value="Export ABC transporter ATP-binding protein"/>
    <property type="match status" value="1"/>
</dbReference>
<dbReference type="SUPFAM" id="SSF52540">
    <property type="entry name" value="P-loop containing nucleoside triphosphate hydrolases"/>
    <property type="match status" value="1"/>
</dbReference>
<dbReference type="PANTHER" id="PTHR24220:SF86">
    <property type="entry name" value="ABC TRANSPORTER ABCH.1"/>
    <property type="match status" value="1"/>
</dbReference>
<dbReference type="InterPro" id="IPR017871">
    <property type="entry name" value="ABC_transporter-like_CS"/>
</dbReference>
<dbReference type="CDD" id="cd03255">
    <property type="entry name" value="ABC_MJ0796_LolCDE_FtsE"/>
    <property type="match status" value="1"/>
</dbReference>
<dbReference type="Pfam" id="PF00005">
    <property type="entry name" value="ABC_tran"/>
    <property type="match status" value="1"/>
</dbReference>
<proteinExistence type="predicted"/>
<dbReference type="InterPro" id="IPR003593">
    <property type="entry name" value="AAA+_ATPase"/>
</dbReference>
<dbReference type="Gene3D" id="3.40.50.300">
    <property type="entry name" value="P-loop containing nucleotide triphosphate hydrolases"/>
    <property type="match status" value="1"/>
</dbReference>
<comment type="caution">
    <text evidence="5">The sequence shown here is derived from an EMBL/GenBank/DDBJ whole genome shotgun (WGS) entry which is preliminary data.</text>
</comment>
<dbReference type="SMART" id="SM00382">
    <property type="entry name" value="AAA"/>
    <property type="match status" value="1"/>
</dbReference>
<dbReference type="PROSITE" id="PS00211">
    <property type="entry name" value="ABC_TRANSPORTER_1"/>
    <property type="match status" value="1"/>
</dbReference>
<dbReference type="PROSITE" id="PS50893">
    <property type="entry name" value="ABC_TRANSPORTER_2"/>
    <property type="match status" value="1"/>
</dbReference>
<feature type="domain" description="ABC transporter" evidence="4">
    <location>
        <begin position="5"/>
        <end position="222"/>
    </location>
</feature>
<evidence type="ECO:0000259" key="4">
    <source>
        <dbReference type="PROSITE" id="PS50893"/>
    </source>
</evidence>
<accession>A0A1F5MIG5</accession>
<keyword evidence="2" id="KW-0547">Nucleotide-binding</keyword>
<dbReference type="Proteomes" id="UP000178017">
    <property type="component" value="Unassembled WGS sequence"/>
</dbReference>
<dbReference type="PANTHER" id="PTHR24220">
    <property type="entry name" value="IMPORT ATP-BINDING PROTEIN"/>
    <property type="match status" value="1"/>
</dbReference>
<keyword evidence="3 5" id="KW-0067">ATP-binding</keyword>
<dbReference type="GO" id="GO:0005886">
    <property type="term" value="C:plasma membrane"/>
    <property type="evidence" value="ECO:0007669"/>
    <property type="project" value="TreeGrafter"/>
</dbReference>
<gene>
    <name evidence="5" type="ORF">A3B49_01445</name>
</gene>
<dbReference type="AlphaFoldDB" id="A0A1F5MIG5"/>
<evidence type="ECO:0000256" key="2">
    <source>
        <dbReference type="ARBA" id="ARBA00022741"/>
    </source>
</evidence>
<evidence type="ECO:0000256" key="3">
    <source>
        <dbReference type="ARBA" id="ARBA00022840"/>
    </source>
</evidence>
<dbReference type="InterPro" id="IPR003439">
    <property type="entry name" value="ABC_transporter-like_ATP-bd"/>
</dbReference>
<evidence type="ECO:0000313" key="5">
    <source>
        <dbReference type="EMBL" id="OGE65177.1"/>
    </source>
</evidence>
<dbReference type="GO" id="GO:0098796">
    <property type="term" value="C:membrane protein complex"/>
    <property type="evidence" value="ECO:0007669"/>
    <property type="project" value="UniProtKB-ARBA"/>
</dbReference>
<evidence type="ECO:0000256" key="1">
    <source>
        <dbReference type="ARBA" id="ARBA00022448"/>
    </source>
</evidence>
<dbReference type="GO" id="GO:0022857">
    <property type="term" value="F:transmembrane transporter activity"/>
    <property type="evidence" value="ECO:0007669"/>
    <property type="project" value="TreeGrafter"/>
</dbReference>
<dbReference type="InterPro" id="IPR015854">
    <property type="entry name" value="ABC_transpr_LolD-like"/>
</dbReference>
<dbReference type="InterPro" id="IPR017911">
    <property type="entry name" value="MacB-like_ATP-bd"/>
</dbReference>
<dbReference type="GO" id="GO:0005524">
    <property type="term" value="F:ATP binding"/>
    <property type="evidence" value="ECO:0007669"/>
    <property type="project" value="UniProtKB-KW"/>
</dbReference>